<name>A0A246IUV7_9BURK</name>
<keyword evidence="3" id="KW-0731">Sigma factor</keyword>
<accession>A0A246IUV7</accession>
<reference evidence="8 9" key="1">
    <citation type="journal article" date="2008" name="Int. J. Syst. Evol. Microbiol.">
        <title>Description of Roseateles aquatilis sp. nov. and Roseateles terrae sp. nov., in the class Betaproteobacteria, and emended description of the genus Roseateles.</title>
        <authorList>
            <person name="Gomila M."/>
            <person name="Bowien B."/>
            <person name="Falsen E."/>
            <person name="Moore E.R."/>
            <person name="Lalucat J."/>
        </authorList>
    </citation>
    <scope>NUCLEOTIDE SEQUENCE [LARGE SCALE GENOMIC DNA]</scope>
    <source>
        <strain evidence="8 9">CCUG 48205</strain>
    </source>
</reference>
<evidence type="ECO:0008006" key="10">
    <source>
        <dbReference type="Google" id="ProtNLM"/>
    </source>
</evidence>
<dbReference type="OrthoDB" id="9784272at2"/>
<dbReference type="InterPro" id="IPR039425">
    <property type="entry name" value="RNA_pol_sigma-70-like"/>
</dbReference>
<dbReference type="Gene3D" id="1.10.1740.10">
    <property type="match status" value="1"/>
</dbReference>
<dbReference type="InterPro" id="IPR036388">
    <property type="entry name" value="WH-like_DNA-bd_sf"/>
</dbReference>
<comment type="similarity">
    <text evidence="1">Belongs to the sigma-70 factor family. ECF subfamily.</text>
</comment>
<dbReference type="PANTHER" id="PTHR43133">
    <property type="entry name" value="RNA POLYMERASE ECF-TYPE SIGMA FACTO"/>
    <property type="match status" value="1"/>
</dbReference>
<keyword evidence="9" id="KW-1185">Reference proteome</keyword>
<evidence type="ECO:0000259" key="7">
    <source>
        <dbReference type="Pfam" id="PF04545"/>
    </source>
</evidence>
<dbReference type="GO" id="GO:0006352">
    <property type="term" value="P:DNA-templated transcription initiation"/>
    <property type="evidence" value="ECO:0007669"/>
    <property type="project" value="InterPro"/>
</dbReference>
<dbReference type="AlphaFoldDB" id="A0A246IUV7"/>
<feature type="domain" description="RNA polymerase sigma-70 region 2" evidence="6">
    <location>
        <begin position="31"/>
        <end position="92"/>
    </location>
</feature>
<evidence type="ECO:0000256" key="2">
    <source>
        <dbReference type="ARBA" id="ARBA00023015"/>
    </source>
</evidence>
<protein>
    <recommendedName>
        <fullName evidence="10">RNA polymerase subunit sigma</fullName>
    </recommendedName>
</protein>
<dbReference type="InterPro" id="IPR007627">
    <property type="entry name" value="RNA_pol_sigma70_r2"/>
</dbReference>
<keyword evidence="5" id="KW-0804">Transcription</keyword>
<dbReference type="PANTHER" id="PTHR43133:SF62">
    <property type="entry name" value="RNA POLYMERASE SIGMA FACTOR SIGZ"/>
    <property type="match status" value="1"/>
</dbReference>
<dbReference type="GO" id="GO:0016987">
    <property type="term" value="F:sigma factor activity"/>
    <property type="evidence" value="ECO:0007669"/>
    <property type="project" value="UniProtKB-KW"/>
</dbReference>
<evidence type="ECO:0000256" key="3">
    <source>
        <dbReference type="ARBA" id="ARBA00023082"/>
    </source>
</evidence>
<organism evidence="8 9">
    <name type="scientific">Roseateles aquatilis</name>
    <dbReference type="NCBI Taxonomy" id="431061"/>
    <lineage>
        <taxon>Bacteria</taxon>
        <taxon>Pseudomonadati</taxon>
        <taxon>Pseudomonadota</taxon>
        <taxon>Betaproteobacteria</taxon>
        <taxon>Burkholderiales</taxon>
        <taxon>Sphaerotilaceae</taxon>
        <taxon>Roseateles</taxon>
    </lineage>
</organism>
<evidence type="ECO:0000256" key="4">
    <source>
        <dbReference type="ARBA" id="ARBA00023125"/>
    </source>
</evidence>
<dbReference type="SUPFAM" id="SSF88946">
    <property type="entry name" value="Sigma2 domain of RNA polymerase sigma factors"/>
    <property type="match status" value="1"/>
</dbReference>
<dbReference type="Gene3D" id="1.10.10.10">
    <property type="entry name" value="Winged helix-like DNA-binding domain superfamily/Winged helix DNA-binding domain"/>
    <property type="match status" value="1"/>
</dbReference>
<sequence length="191" mass="21478">MQANQNLHELMARVALRDRAAFEQVYRLTSAHLFTVSLRMLRNEQRAEENLQEAYVSIWHHALTYRPDAGAPMTWMINIVRNKAIDALRSRRPEDQQAIDLDDEAFAVPADAAGEPLALLEQNLREARVGACMQTLSAQQRQALALAYYRGMVHTEIADAMHAPLGTIKGWVRRGLDRLKACLEAAGMTSP</sequence>
<dbReference type="Proteomes" id="UP000197468">
    <property type="component" value="Unassembled WGS sequence"/>
</dbReference>
<dbReference type="GO" id="GO:0003677">
    <property type="term" value="F:DNA binding"/>
    <property type="evidence" value="ECO:0007669"/>
    <property type="project" value="InterPro"/>
</dbReference>
<dbReference type="RefSeq" id="WP_088388048.1">
    <property type="nucleotide sequence ID" value="NZ_NIOF01000019.1"/>
</dbReference>
<evidence type="ECO:0000256" key="1">
    <source>
        <dbReference type="ARBA" id="ARBA00010641"/>
    </source>
</evidence>
<dbReference type="CDD" id="cd06171">
    <property type="entry name" value="Sigma70_r4"/>
    <property type="match status" value="1"/>
</dbReference>
<feature type="domain" description="RNA polymerase sigma-70 region 4" evidence="7">
    <location>
        <begin position="132"/>
        <end position="180"/>
    </location>
</feature>
<evidence type="ECO:0000259" key="6">
    <source>
        <dbReference type="Pfam" id="PF04542"/>
    </source>
</evidence>
<dbReference type="InterPro" id="IPR013325">
    <property type="entry name" value="RNA_pol_sigma_r2"/>
</dbReference>
<dbReference type="InterPro" id="IPR007630">
    <property type="entry name" value="RNA_pol_sigma70_r4"/>
</dbReference>
<dbReference type="Pfam" id="PF04545">
    <property type="entry name" value="Sigma70_r4"/>
    <property type="match status" value="1"/>
</dbReference>
<dbReference type="InterPro" id="IPR013324">
    <property type="entry name" value="RNA_pol_sigma_r3/r4-like"/>
</dbReference>
<gene>
    <name evidence="8" type="ORF">CDN99_25295</name>
</gene>
<evidence type="ECO:0000313" key="8">
    <source>
        <dbReference type="EMBL" id="OWQ83787.1"/>
    </source>
</evidence>
<evidence type="ECO:0000313" key="9">
    <source>
        <dbReference type="Proteomes" id="UP000197468"/>
    </source>
</evidence>
<dbReference type="Pfam" id="PF04542">
    <property type="entry name" value="Sigma70_r2"/>
    <property type="match status" value="1"/>
</dbReference>
<comment type="caution">
    <text evidence="8">The sequence shown here is derived from an EMBL/GenBank/DDBJ whole genome shotgun (WGS) entry which is preliminary data.</text>
</comment>
<dbReference type="InterPro" id="IPR014284">
    <property type="entry name" value="RNA_pol_sigma-70_dom"/>
</dbReference>
<keyword evidence="4" id="KW-0238">DNA-binding</keyword>
<proteinExistence type="inferred from homology"/>
<keyword evidence="2" id="KW-0805">Transcription regulation</keyword>
<dbReference type="EMBL" id="NIOF01000019">
    <property type="protein sequence ID" value="OWQ83787.1"/>
    <property type="molecule type" value="Genomic_DNA"/>
</dbReference>
<evidence type="ECO:0000256" key="5">
    <source>
        <dbReference type="ARBA" id="ARBA00023163"/>
    </source>
</evidence>
<dbReference type="NCBIfam" id="TIGR02937">
    <property type="entry name" value="sigma70-ECF"/>
    <property type="match status" value="1"/>
</dbReference>
<dbReference type="SUPFAM" id="SSF88659">
    <property type="entry name" value="Sigma3 and sigma4 domains of RNA polymerase sigma factors"/>
    <property type="match status" value="1"/>
</dbReference>